<organism evidence="1 2">
    <name type="scientific">Ilyodon furcidens</name>
    <name type="common">goldbreast splitfin</name>
    <dbReference type="NCBI Taxonomy" id="33524"/>
    <lineage>
        <taxon>Eukaryota</taxon>
        <taxon>Metazoa</taxon>
        <taxon>Chordata</taxon>
        <taxon>Craniata</taxon>
        <taxon>Vertebrata</taxon>
        <taxon>Euteleostomi</taxon>
        <taxon>Actinopterygii</taxon>
        <taxon>Neopterygii</taxon>
        <taxon>Teleostei</taxon>
        <taxon>Neoteleostei</taxon>
        <taxon>Acanthomorphata</taxon>
        <taxon>Ovalentaria</taxon>
        <taxon>Atherinomorphae</taxon>
        <taxon>Cyprinodontiformes</taxon>
        <taxon>Goodeidae</taxon>
        <taxon>Ilyodon</taxon>
    </lineage>
</organism>
<proteinExistence type="predicted"/>
<dbReference type="EMBL" id="JAHRIQ010013924">
    <property type="protein sequence ID" value="MEQ2225844.1"/>
    <property type="molecule type" value="Genomic_DNA"/>
</dbReference>
<comment type="caution">
    <text evidence="1">The sequence shown here is derived from an EMBL/GenBank/DDBJ whole genome shotgun (WGS) entry which is preliminary data.</text>
</comment>
<protein>
    <submittedName>
        <fullName evidence="1">Uncharacterized protein</fullName>
    </submittedName>
</protein>
<evidence type="ECO:0000313" key="2">
    <source>
        <dbReference type="Proteomes" id="UP001482620"/>
    </source>
</evidence>
<dbReference type="Proteomes" id="UP001482620">
    <property type="component" value="Unassembled WGS sequence"/>
</dbReference>
<evidence type="ECO:0000313" key="1">
    <source>
        <dbReference type="EMBL" id="MEQ2225844.1"/>
    </source>
</evidence>
<keyword evidence="2" id="KW-1185">Reference proteome</keyword>
<gene>
    <name evidence="1" type="ORF">ILYODFUR_021709</name>
</gene>
<sequence>MSADLKADKAAVKCQPECPPSSSGSYMIIFRGKELFRYSSERVTTVLLGPRFAKSDHLLALLLQCSTMASSLLALPHLPHHVSHPYLTSHNTLIELYFSCLRRVRKREDSYINYN</sequence>
<name>A0ABV0SZ66_9TELE</name>
<reference evidence="1 2" key="1">
    <citation type="submission" date="2021-06" db="EMBL/GenBank/DDBJ databases">
        <authorList>
            <person name="Palmer J.M."/>
        </authorList>
    </citation>
    <scope>NUCLEOTIDE SEQUENCE [LARGE SCALE GENOMIC DNA]</scope>
    <source>
        <strain evidence="2">if_2019</strain>
        <tissue evidence="1">Muscle</tissue>
    </source>
</reference>
<accession>A0ABV0SZ66</accession>